<evidence type="ECO:0000256" key="1">
    <source>
        <dbReference type="ARBA" id="ARBA00023015"/>
    </source>
</evidence>
<dbReference type="InterPro" id="IPR009057">
    <property type="entry name" value="Homeodomain-like_sf"/>
</dbReference>
<proteinExistence type="predicted"/>
<dbReference type="STRING" id="229919.GCA_001050195_00481"/>
<dbReference type="PROSITE" id="PS50977">
    <property type="entry name" value="HTH_TETR_2"/>
    <property type="match status" value="1"/>
</dbReference>
<dbReference type="InterPro" id="IPR050109">
    <property type="entry name" value="HTH-type_TetR-like_transc_reg"/>
</dbReference>
<dbReference type="AlphaFoldDB" id="A0A3D1JF11"/>
<dbReference type="EMBL" id="DPBP01000021">
    <property type="protein sequence ID" value="HCE17180.1"/>
    <property type="molecule type" value="Genomic_DNA"/>
</dbReference>
<dbReference type="Pfam" id="PF00440">
    <property type="entry name" value="TetR_N"/>
    <property type="match status" value="1"/>
</dbReference>
<protein>
    <submittedName>
        <fullName evidence="6">TetR/AcrR family transcriptional regulator</fullName>
    </submittedName>
</protein>
<keyword evidence="2 4" id="KW-0238">DNA-binding</keyword>
<gene>
    <name evidence="6" type="ORF">DEQ80_04910</name>
</gene>
<dbReference type="Gene3D" id="1.10.357.10">
    <property type="entry name" value="Tetracycline Repressor, domain 2"/>
    <property type="match status" value="1"/>
</dbReference>
<evidence type="ECO:0000313" key="7">
    <source>
        <dbReference type="Proteomes" id="UP000264141"/>
    </source>
</evidence>
<evidence type="ECO:0000256" key="3">
    <source>
        <dbReference type="ARBA" id="ARBA00023163"/>
    </source>
</evidence>
<dbReference type="Proteomes" id="UP000264141">
    <property type="component" value="Unassembled WGS sequence"/>
</dbReference>
<dbReference type="PRINTS" id="PR00455">
    <property type="entry name" value="HTHTETR"/>
</dbReference>
<dbReference type="InterPro" id="IPR023772">
    <property type="entry name" value="DNA-bd_HTH_TetR-type_CS"/>
</dbReference>
<dbReference type="PROSITE" id="PS01081">
    <property type="entry name" value="HTH_TETR_1"/>
    <property type="match status" value="1"/>
</dbReference>
<name>A0A3D1JF11_9CHLR</name>
<dbReference type="InterPro" id="IPR001647">
    <property type="entry name" value="HTH_TetR"/>
</dbReference>
<dbReference type="GO" id="GO:0000976">
    <property type="term" value="F:transcription cis-regulatory region binding"/>
    <property type="evidence" value="ECO:0007669"/>
    <property type="project" value="TreeGrafter"/>
</dbReference>
<dbReference type="GO" id="GO:0003700">
    <property type="term" value="F:DNA-binding transcription factor activity"/>
    <property type="evidence" value="ECO:0007669"/>
    <property type="project" value="TreeGrafter"/>
</dbReference>
<keyword evidence="1" id="KW-0805">Transcription regulation</keyword>
<dbReference type="RefSeq" id="WP_062189389.1">
    <property type="nucleotide sequence ID" value="NZ_DF967965.1"/>
</dbReference>
<dbReference type="OrthoDB" id="9809994at2"/>
<dbReference type="PANTHER" id="PTHR30055">
    <property type="entry name" value="HTH-TYPE TRANSCRIPTIONAL REGULATOR RUTR"/>
    <property type="match status" value="1"/>
</dbReference>
<accession>A0A3D1JF11</accession>
<comment type="caution">
    <text evidence="6">The sequence shown here is derived from an EMBL/GenBank/DDBJ whole genome shotgun (WGS) entry which is preliminary data.</text>
</comment>
<reference evidence="6 7" key="1">
    <citation type="journal article" date="2018" name="Nat. Biotechnol.">
        <title>A standardized bacterial taxonomy based on genome phylogeny substantially revises the tree of life.</title>
        <authorList>
            <person name="Parks D.H."/>
            <person name="Chuvochina M."/>
            <person name="Waite D.W."/>
            <person name="Rinke C."/>
            <person name="Skarshewski A."/>
            <person name="Chaumeil P.A."/>
            <person name="Hugenholtz P."/>
        </authorList>
    </citation>
    <scope>NUCLEOTIDE SEQUENCE [LARGE SCALE GENOMIC DNA]</scope>
    <source>
        <strain evidence="6">UBA8781</strain>
    </source>
</reference>
<keyword evidence="3" id="KW-0804">Transcription</keyword>
<dbReference type="PANTHER" id="PTHR30055:SF234">
    <property type="entry name" value="HTH-TYPE TRANSCRIPTIONAL REGULATOR BETI"/>
    <property type="match status" value="1"/>
</dbReference>
<organism evidence="6 7">
    <name type="scientific">Anaerolinea thermolimosa</name>
    <dbReference type="NCBI Taxonomy" id="229919"/>
    <lineage>
        <taxon>Bacteria</taxon>
        <taxon>Bacillati</taxon>
        <taxon>Chloroflexota</taxon>
        <taxon>Anaerolineae</taxon>
        <taxon>Anaerolineales</taxon>
        <taxon>Anaerolineaceae</taxon>
        <taxon>Anaerolinea</taxon>
    </lineage>
</organism>
<sequence>MLEPLPARGEENRERILQAAYSLFIRKGFAATSVREIARGAGLTIGGVYAHFAGKEMIWEEVFDRYHPYHEILPLLLDAEGETCAEVFRNAAERIVRELEKREDLFNLMFIELVEFNGKHLEQMALKALPMLSQLGAKFEHCQGRYREITPLNLARAFAGLFFSLVVTDRFLPSFVRGQLNREKAREEFVDIFLFGILADDDPSRRAHG</sequence>
<evidence type="ECO:0000256" key="4">
    <source>
        <dbReference type="PROSITE-ProRule" id="PRU00335"/>
    </source>
</evidence>
<feature type="DNA-binding region" description="H-T-H motif" evidence="4">
    <location>
        <begin position="33"/>
        <end position="52"/>
    </location>
</feature>
<evidence type="ECO:0000313" key="6">
    <source>
        <dbReference type="EMBL" id="HCE17180.1"/>
    </source>
</evidence>
<dbReference type="SUPFAM" id="SSF46689">
    <property type="entry name" value="Homeodomain-like"/>
    <property type="match status" value="1"/>
</dbReference>
<evidence type="ECO:0000259" key="5">
    <source>
        <dbReference type="PROSITE" id="PS50977"/>
    </source>
</evidence>
<evidence type="ECO:0000256" key="2">
    <source>
        <dbReference type="ARBA" id="ARBA00023125"/>
    </source>
</evidence>
<feature type="domain" description="HTH tetR-type" evidence="5">
    <location>
        <begin position="10"/>
        <end position="70"/>
    </location>
</feature>